<reference evidence="2 3" key="1">
    <citation type="submission" date="2017-03" db="EMBL/GenBank/DDBJ databases">
        <title>WGS assembly of Porphyra umbilicalis.</title>
        <authorList>
            <person name="Brawley S.H."/>
            <person name="Blouin N.A."/>
            <person name="Ficko-Blean E."/>
            <person name="Wheeler G.L."/>
            <person name="Lohr M."/>
            <person name="Goodson H.V."/>
            <person name="Jenkins J.W."/>
            <person name="Blaby-Haas C.E."/>
            <person name="Helliwell K.E."/>
            <person name="Chan C."/>
            <person name="Marriage T."/>
            <person name="Bhattacharya D."/>
            <person name="Klein A.S."/>
            <person name="Badis Y."/>
            <person name="Brodie J."/>
            <person name="Cao Y."/>
            <person name="Collen J."/>
            <person name="Dittami S.M."/>
            <person name="Gachon C.M."/>
            <person name="Green B.R."/>
            <person name="Karpowicz S."/>
            <person name="Kim J.W."/>
            <person name="Kudahl U."/>
            <person name="Lin S."/>
            <person name="Michel G."/>
            <person name="Mittag M."/>
            <person name="Olson B.J."/>
            <person name="Pangilinan J."/>
            <person name="Peng Y."/>
            <person name="Qiu H."/>
            <person name="Shu S."/>
            <person name="Singer J.T."/>
            <person name="Smith A.G."/>
            <person name="Sprecher B.N."/>
            <person name="Wagner V."/>
            <person name="Wang W."/>
            <person name="Wang Z.-Y."/>
            <person name="Yan J."/>
            <person name="Yarish C."/>
            <person name="Zoeuner-Riek S."/>
            <person name="Zhuang Y."/>
            <person name="Zou Y."/>
            <person name="Lindquist E.A."/>
            <person name="Grimwood J."/>
            <person name="Barry K."/>
            <person name="Rokhsar D.S."/>
            <person name="Schmutz J."/>
            <person name="Stiller J.W."/>
            <person name="Grossman A.R."/>
            <person name="Prochnik S.E."/>
        </authorList>
    </citation>
    <scope>NUCLEOTIDE SEQUENCE [LARGE SCALE GENOMIC DNA]</scope>
    <source>
        <strain evidence="2">4086291</strain>
    </source>
</reference>
<dbReference type="Proteomes" id="UP000218209">
    <property type="component" value="Unassembled WGS sequence"/>
</dbReference>
<protein>
    <submittedName>
        <fullName evidence="2">Uncharacterized protein</fullName>
    </submittedName>
</protein>
<feature type="region of interest" description="Disordered" evidence="1">
    <location>
        <begin position="617"/>
        <end position="640"/>
    </location>
</feature>
<proteinExistence type="predicted"/>
<dbReference type="InterPro" id="IPR041078">
    <property type="entry name" value="Plavaka"/>
</dbReference>
<accession>A0A1X6P116</accession>
<dbReference type="Pfam" id="PF18759">
    <property type="entry name" value="Plavaka"/>
    <property type="match status" value="1"/>
</dbReference>
<evidence type="ECO:0000313" key="3">
    <source>
        <dbReference type="Proteomes" id="UP000218209"/>
    </source>
</evidence>
<organism evidence="2 3">
    <name type="scientific">Porphyra umbilicalis</name>
    <name type="common">Purple laver</name>
    <name type="synonym">Red alga</name>
    <dbReference type="NCBI Taxonomy" id="2786"/>
    <lineage>
        <taxon>Eukaryota</taxon>
        <taxon>Rhodophyta</taxon>
        <taxon>Bangiophyceae</taxon>
        <taxon>Bangiales</taxon>
        <taxon>Bangiaceae</taxon>
        <taxon>Porphyra</taxon>
    </lineage>
</organism>
<name>A0A1X6P116_PORUM</name>
<gene>
    <name evidence="2" type="ORF">BU14_0285s0015</name>
</gene>
<keyword evidence="3" id="KW-1185">Reference proteome</keyword>
<dbReference type="AlphaFoldDB" id="A0A1X6P116"/>
<dbReference type="EMBL" id="KV918943">
    <property type="protein sequence ID" value="OSX74527.1"/>
    <property type="molecule type" value="Genomic_DNA"/>
</dbReference>
<sequence>MRPTYGPSKCTVCGVTKANTAAMRKHTLAAHPHLGRNANRRVPRQLGRDPAVGGVVAAVAASPGGTAPAPPGRLPTLLAEPLPPTGWSPRSPPVLGGVPHAGTAGSATPAATAAAADAPVTEDGTIVGPEGCDADDALLLLQLSRAAEKQAGQKAGAGDKPPLSGLPTTGVGVHAHNFSSVATEAQAEYERIGDDKRAEPAVHARPKCNPGQFKTPALKMLQTFVHECNGSGLTTAFQTRLYDLLAAWDGSDGSRKPDASGGKPGASVANRIKDVFPSATAFRNAVRDDLDDAILSAGWKKCTLMQGGVSYVTYFRSALQTALDALRNAKEVQLRRDDGEVGDRRQAPMDGEAFRAHQDAVDATTIEKAFVLGLYVYSDASLLSWSGAHYLYPIRIRVVNDVSGGVRWFTIAYVPIVRALKEPGGKEKATGRRWGVLQRTLYLAFRNAIAASHNGHHLDASIGGYSLAFLRVLLYACDRPEERAVLCMKAGNTGKSCSTCEVQAEDACSEKGVTAAPRDVVETLTRHLVAAKLSRTTRTRKRRVMLETESSINAFVPALASLGGLGTVPHHLYKMIAIDPLHSSIPSIRTRVPRHGRAMCAPNFSAAAAWRHLSLPDTSSAQRRSRPPSLVSSSGQAFGY</sequence>
<feature type="region of interest" description="Disordered" evidence="1">
    <location>
        <begin position="151"/>
        <end position="171"/>
    </location>
</feature>
<evidence type="ECO:0000256" key="1">
    <source>
        <dbReference type="SAM" id="MobiDB-lite"/>
    </source>
</evidence>
<evidence type="ECO:0000313" key="2">
    <source>
        <dbReference type="EMBL" id="OSX74527.1"/>
    </source>
</evidence>